<protein>
    <submittedName>
        <fullName evidence="2">Minor tail protein</fullName>
    </submittedName>
</protein>
<dbReference type="Proteomes" id="UP000319811">
    <property type="component" value="Segment"/>
</dbReference>
<dbReference type="KEGG" id="vg:77943122"/>
<sequence>MPDTTFMHVTGQWGHIIDDTTFDGDPDPDEVLPSGSVRFTPMIDWLPAGAPTRSISVGSVLATVEHGELLDLQGRNGVRLVATIGGRRVRWKADVSIQWNGVALSTWTVTFVAPADGSGTLRLNDVADAPSNDHASRQPTPVADLNLPTLGDYAYTYRLTGGSFASGAELYYAIGEAPAPDVRWDFELDGGVASIVVPGLDIADISTGETYWLMYRASTGAPTTELLTGKVRKQ</sequence>
<dbReference type="GeneID" id="77943122"/>
<evidence type="ECO:0000313" key="3">
    <source>
        <dbReference type="Proteomes" id="UP000319811"/>
    </source>
</evidence>
<feature type="domain" description="LtfC/p132/Gp6 beta-sandwich" evidence="1">
    <location>
        <begin position="140"/>
        <end position="233"/>
    </location>
</feature>
<keyword evidence="3" id="KW-1185">Reference proteome</keyword>
<organism evidence="2 3">
    <name type="scientific">Gordonia phage Mollymur</name>
    <dbReference type="NCBI Taxonomy" id="2590895"/>
    <lineage>
        <taxon>Viruses</taxon>
        <taxon>Duplodnaviria</taxon>
        <taxon>Heunggongvirae</taxon>
        <taxon>Uroviricota</taxon>
        <taxon>Caudoviricetes</taxon>
        <taxon>Mollymurvirus</taxon>
        <taxon>Mollymurvirus mollymur</taxon>
    </lineage>
</organism>
<dbReference type="EMBL" id="MK977705">
    <property type="protein sequence ID" value="QDF15401.1"/>
    <property type="molecule type" value="Genomic_DNA"/>
</dbReference>
<gene>
    <name evidence="2" type="primary">40</name>
    <name evidence="2" type="ORF">SEA_MOLLYMUR_40</name>
</gene>
<dbReference type="RefSeq" id="YP_010667012.1">
    <property type="nucleotide sequence ID" value="NC_070948.1"/>
</dbReference>
<reference evidence="2 3" key="1">
    <citation type="submission" date="2019-05" db="EMBL/GenBank/DDBJ databases">
        <authorList>
            <person name="Murphy M.E."/>
            <person name="Alvaro L.E."/>
            <person name="Baker K.N."/>
            <person name="Baxter I.S."/>
            <person name="Brown M.R."/>
            <person name="Driscoll K.D."/>
            <person name="Elrubaie J.M."/>
            <person name="Feith S.L."/>
            <person name="Indihar D.F."/>
            <person name="Knoch V.T."/>
            <person name="Koirtyohann K.M."/>
            <person name="Kratz M.A."/>
            <person name="Lear A.H."/>
            <person name="Lindblom K.E."/>
            <person name="Marcus E.R."/>
            <person name="Sensor R."/>
            <person name="Sherman S.J."/>
            <person name="Swift V.R."/>
            <person name="White K.E."/>
            <person name="Wills S.J."/>
            <person name="Gatt S.M."/>
            <person name="Lohbauer S.A."/>
            <person name="Power T.R."/>
            <person name="Rosales K.A."/>
            <person name="Sisson B.M."/>
            <person name="Isern S."/>
            <person name="Michael S.F."/>
            <person name="Monti D.L."/>
            <person name="Garlena R.A."/>
            <person name="Russell D.A."/>
            <person name="Pope W.H."/>
            <person name="Jacobs-Sera D."/>
            <person name="Hatfull G.F."/>
        </authorList>
    </citation>
    <scope>NUCLEOTIDE SEQUENCE [LARGE SCALE GENOMIC DNA]</scope>
</reference>
<evidence type="ECO:0000313" key="2">
    <source>
        <dbReference type="EMBL" id="QDF15401.1"/>
    </source>
</evidence>
<name>A0A4Y6E9P8_9CAUD</name>
<dbReference type="InterPro" id="IPR055688">
    <property type="entry name" value="LtfC/p132/Gp6_b-sand"/>
</dbReference>
<evidence type="ECO:0000259" key="1">
    <source>
        <dbReference type="Pfam" id="PF23926"/>
    </source>
</evidence>
<proteinExistence type="predicted"/>
<dbReference type="Pfam" id="PF23926">
    <property type="entry name" value="LtfC"/>
    <property type="match status" value="1"/>
</dbReference>
<accession>A0A4Y6E9P8</accession>